<keyword evidence="3 17" id="KW-0600">Photoreceptor protein</keyword>
<evidence type="ECO:0000256" key="17">
    <source>
        <dbReference type="RuleBase" id="RU004951"/>
    </source>
</evidence>
<dbReference type="InterPro" id="IPR017452">
    <property type="entry name" value="GPCR_Rhodpsn_7TM"/>
</dbReference>
<evidence type="ECO:0000256" key="3">
    <source>
        <dbReference type="ARBA" id="ARBA00022543"/>
    </source>
</evidence>
<dbReference type="PRINTS" id="PR00237">
    <property type="entry name" value="GPCRRHODOPSN"/>
</dbReference>
<evidence type="ECO:0000256" key="18">
    <source>
        <dbReference type="SAM" id="MobiDB-lite"/>
    </source>
</evidence>
<evidence type="ECO:0000256" key="12">
    <source>
        <dbReference type="ARBA" id="ARBA00023157"/>
    </source>
</evidence>
<feature type="transmembrane region" description="Helical" evidence="17">
    <location>
        <begin position="71"/>
        <end position="94"/>
    </location>
</feature>
<feature type="transmembrane region" description="Helical" evidence="17">
    <location>
        <begin position="185"/>
        <end position="207"/>
    </location>
</feature>
<evidence type="ECO:0000256" key="9">
    <source>
        <dbReference type="ARBA" id="ARBA00022991"/>
    </source>
</evidence>
<keyword evidence="10 17" id="KW-0297">G-protein coupled receptor</keyword>
<evidence type="ECO:0000256" key="8">
    <source>
        <dbReference type="ARBA" id="ARBA00022989"/>
    </source>
</evidence>
<dbReference type="InterPro" id="IPR027430">
    <property type="entry name" value="Retinal_BS"/>
</dbReference>
<reference evidence="21" key="2">
    <citation type="submission" date="2025-08" db="UniProtKB">
        <authorList>
            <consortium name="RefSeq"/>
        </authorList>
    </citation>
    <scope>IDENTIFICATION</scope>
    <source>
        <tissue evidence="21">Adult</tissue>
    </source>
</reference>
<keyword evidence="13 17" id="KW-0675">Receptor</keyword>
<feature type="domain" description="G-protein coupled receptors family 1 profile" evidence="19">
    <location>
        <begin position="86"/>
        <end position="348"/>
    </location>
</feature>
<keyword evidence="4" id="KW-0597">Phosphoprotein</keyword>
<evidence type="ECO:0000256" key="6">
    <source>
        <dbReference type="ARBA" id="ARBA00022692"/>
    </source>
</evidence>
<dbReference type="PANTHER" id="PTHR24240">
    <property type="entry name" value="OPSIN"/>
    <property type="match status" value="1"/>
</dbReference>
<evidence type="ECO:0000256" key="7">
    <source>
        <dbReference type="ARBA" id="ARBA00022925"/>
    </source>
</evidence>
<protein>
    <submittedName>
        <fullName evidence="21">Opsin Rh2 isoform X1</fullName>
    </submittedName>
</protein>
<keyword evidence="7 17" id="KW-0681">Retinal protein</keyword>
<feature type="transmembrane region" description="Helical" evidence="17">
    <location>
        <begin position="106"/>
        <end position="132"/>
    </location>
</feature>
<proteinExistence type="inferred from homology"/>
<dbReference type="GO" id="GO:0016020">
    <property type="term" value="C:membrane"/>
    <property type="evidence" value="ECO:0007669"/>
    <property type="project" value="UniProtKB-SubCell"/>
</dbReference>
<comment type="caution">
    <text evidence="17">Lacks conserved residue(s) required for the propagation of feature annotation.</text>
</comment>
<evidence type="ECO:0000256" key="2">
    <source>
        <dbReference type="ARBA" id="ARBA00004141"/>
    </source>
</evidence>
<dbReference type="Proteomes" id="UP001652620">
    <property type="component" value="Chromosome 2"/>
</dbReference>
<reference evidence="20" key="1">
    <citation type="submission" date="2025-05" db="UniProtKB">
        <authorList>
            <consortium name="RefSeq"/>
        </authorList>
    </citation>
    <scope>NUCLEOTIDE SEQUENCE [LARGE SCALE GENOMIC DNA]</scope>
</reference>
<dbReference type="PROSITE" id="PS00237">
    <property type="entry name" value="G_PROTEIN_RECEP_F1_1"/>
    <property type="match status" value="1"/>
</dbReference>
<dbReference type="InterPro" id="IPR001735">
    <property type="entry name" value="Opsin_RH1/RH2"/>
</dbReference>
<evidence type="ECO:0000256" key="14">
    <source>
        <dbReference type="ARBA" id="ARBA00023180"/>
    </source>
</evidence>
<dbReference type="InterPro" id="IPR000276">
    <property type="entry name" value="GPCR_Rhodpsn"/>
</dbReference>
<comment type="similarity">
    <text evidence="17">Belongs to the G-protein coupled receptor 1 family. Opsin subfamily.</text>
</comment>
<evidence type="ECO:0000256" key="11">
    <source>
        <dbReference type="ARBA" id="ARBA00023136"/>
    </source>
</evidence>
<dbReference type="Pfam" id="PF00001">
    <property type="entry name" value="7tm_1"/>
    <property type="match status" value="1"/>
</dbReference>
<keyword evidence="11 17" id="KW-0472">Membrane</keyword>
<dbReference type="PROSITE" id="PS50262">
    <property type="entry name" value="G_PROTEIN_RECEP_F1_2"/>
    <property type="match status" value="1"/>
</dbReference>
<name>A0A8N4L385_BACDO</name>
<evidence type="ECO:0000313" key="21">
    <source>
        <dbReference type="RefSeq" id="XP_029406096.2"/>
    </source>
</evidence>
<feature type="transmembrane region" description="Helical" evidence="17">
    <location>
        <begin position="144"/>
        <end position="165"/>
    </location>
</feature>
<keyword evidence="9 17" id="KW-0157">Chromophore</keyword>
<dbReference type="Gene3D" id="1.20.1070.10">
    <property type="entry name" value="Rhodopsin 7-helix transmembrane proteins"/>
    <property type="match status" value="1"/>
</dbReference>
<evidence type="ECO:0000256" key="13">
    <source>
        <dbReference type="ARBA" id="ARBA00023170"/>
    </source>
</evidence>
<dbReference type="GO" id="GO:0008020">
    <property type="term" value="F:G protein-coupled photoreceptor activity"/>
    <property type="evidence" value="ECO:0007669"/>
    <property type="project" value="UniProtKB-ARBA"/>
</dbReference>
<accession>A0A8N4L385</accession>
<dbReference type="PRINTS" id="PR00576">
    <property type="entry name" value="OPSINRH1RH2"/>
</dbReference>
<dbReference type="AlphaFoldDB" id="A0A8N4L385"/>
<dbReference type="PROSITE" id="PS00238">
    <property type="entry name" value="OPSIN"/>
    <property type="match status" value="1"/>
</dbReference>
<evidence type="ECO:0000256" key="15">
    <source>
        <dbReference type="ARBA" id="ARBA00023224"/>
    </source>
</evidence>
<feature type="transmembrane region" description="Helical" evidence="17">
    <location>
        <begin position="239"/>
        <end position="262"/>
    </location>
</feature>
<evidence type="ECO:0000256" key="16">
    <source>
        <dbReference type="ARBA" id="ARBA00023305"/>
    </source>
</evidence>
<dbReference type="CDD" id="cd15079">
    <property type="entry name" value="7tmA_photoreceptors_insect"/>
    <property type="match status" value="1"/>
</dbReference>
<sequence length="393" mass="44060">MLENLTTFNFSEILYAINWQRVDEIWSEFGKGCALYAANGSIMDCVTPDMAHLVNPYWSKFPPMDSTMSQILGLFTLALLLISACGNGVVVFIFGGTKSLRTPANLLVLNLAFSDFCMMVSQAPVMIINFYHETWILGPLWCDIYAICGSMFGCVSIWSMCMIALDRYNVIVKGVSGRPMTIKLALMKIIAIWLFATFWTLAPLMGWSRYVPEGNLTACSIDYMTRDWNPRSYLLTYSVLVYFTPLFLICYSYWFIIAAVAAHEKAMREQAKKMNVKSLRSSEDCEKSAEAKLAKVALTTISLWFMAWTPYLIICYCGLFEVEGLTPLNTIWGATFAKTSAVYNPIVYGISHPKYRLVLKEKCPCCVFGSTEEPKPDAPAAESQGTTEAESNA</sequence>
<organism evidence="20 21">
    <name type="scientific">Bactrocera dorsalis</name>
    <name type="common">Oriental fruit fly</name>
    <name type="synonym">Dacus dorsalis</name>
    <dbReference type="NCBI Taxonomy" id="27457"/>
    <lineage>
        <taxon>Eukaryota</taxon>
        <taxon>Metazoa</taxon>
        <taxon>Ecdysozoa</taxon>
        <taxon>Arthropoda</taxon>
        <taxon>Hexapoda</taxon>
        <taxon>Insecta</taxon>
        <taxon>Pterygota</taxon>
        <taxon>Neoptera</taxon>
        <taxon>Endopterygota</taxon>
        <taxon>Diptera</taxon>
        <taxon>Brachycera</taxon>
        <taxon>Muscomorpha</taxon>
        <taxon>Tephritoidea</taxon>
        <taxon>Tephritidae</taxon>
        <taxon>Bactrocera</taxon>
        <taxon>Bactrocera</taxon>
    </lineage>
</organism>
<comment type="function">
    <text evidence="1">Visual pigments are the light-absorbing molecules that mediate vision. They consist of an apoprotein, opsin, covalently linked to cis-retinal.</text>
</comment>
<dbReference type="GO" id="GO:0007601">
    <property type="term" value="P:visual perception"/>
    <property type="evidence" value="ECO:0007669"/>
    <property type="project" value="UniProtKB-KW"/>
</dbReference>
<dbReference type="GeneID" id="105226322"/>
<dbReference type="RefSeq" id="XP_029406096.2">
    <property type="nucleotide sequence ID" value="XM_029550236.2"/>
</dbReference>
<evidence type="ECO:0000259" key="19">
    <source>
        <dbReference type="PROSITE" id="PS50262"/>
    </source>
</evidence>
<dbReference type="OrthoDB" id="9996086at2759"/>
<evidence type="ECO:0000313" key="20">
    <source>
        <dbReference type="Proteomes" id="UP001652620"/>
    </source>
</evidence>
<evidence type="ECO:0000256" key="10">
    <source>
        <dbReference type="ARBA" id="ARBA00023040"/>
    </source>
</evidence>
<gene>
    <name evidence="21" type="primary">LOC105226322</name>
</gene>
<comment type="subcellular location">
    <subcellularLocation>
        <location evidence="2 17">Membrane</location>
        <topology evidence="2 17">Multi-pass membrane protein</topology>
    </subcellularLocation>
</comment>
<keyword evidence="8 17" id="KW-1133">Transmembrane helix</keyword>
<keyword evidence="14" id="KW-0325">Glycoprotein</keyword>
<evidence type="ECO:0000256" key="1">
    <source>
        <dbReference type="ARBA" id="ARBA00002881"/>
    </source>
</evidence>
<keyword evidence="20" id="KW-1185">Reference proteome</keyword>
<dbReference type="InterPro" id="IPR001760">
    <property type="entry name" value="Opsin"/>
</dbReference>
<feature type="compositionally biased region" description="Polar residues" evidence="18">
    <location>
        <begin position="383"/>
        <end position="393"/>
    </location>
</feature>
<evidence type="ECO:0000256" key="4">
    <source>
        <dbReference type="ARBA" id="ARBA00022553"/>
    </source>
</evidence>
<keyword evidence="6 17" id="KW-0812">Transmembrane</keyword>
<evidence type="ECO:0000256" key="5">
    <source>
        <dbReference type="ARBA" id="ARBA00022606"/>
    </source>
</evidence>
<dbReference type="InterPro" id="IPR050125">
    <property type="entry name" value="GPCR_opsins"/>
</dbReference>
<keyword evidence="12" id="KW-1015">Disulfide bond</keyword>
<dbReference type="PRINTS" id="PR00238">
    <property type="entry name" value="OPSIN"/>
</dbReference>
<dbReference type="SUPFAM" id="SSF81321">
    <property type="entry name" value="Family A G protein-coupled receptor-like"/>
    <property type="match status" value="1"/>
</dbReference>
<keyword evidence="15 17" id="KW-0807">Transducer</keyword>
<feature type="region of interest" description="Disordered" evidence="18">
    <location>
        <begin position="371"/>
        <end position="393"/>
    </location>
</feature>
<dbReference type="GO" id="GO:0007602">
    <property type="term" value="P:phototransduction"/>
    <property type="evidence" value="ECO:0007669"/>
    <property type="project" value="UniProtKB-KW"/>
</dbReference>
<keyword evidence="16" id="KW-0844">Vision</keyword>
<keyword evidence="5 17" id="KW-0716">Sensory transduction</keyword>